<evidence type="ECO:0000256" key="2">
    <source>
        <dbReference type="ARBA" id="ARBA00022771"/>
    </source>
</evidence>
<feature type="domain" description="B30.2/SPRY" evidence="8">
    <location>
        <begin position="266"/>
        <end position="453"/>
    </location>
</feature>
<keyword evidence="2 4" id="KW-0863">Zinc-finger</keyword>
<dbReference type="Gene3D" id="3.30.160.60">
    <property type="entry name" value="Classic Zinc Finger"/>
    <property type="match status" value="1"/>
</dbReference>
<dbReference type="PANTHER" id="PTHR24103">
    <property type="entry name" value="E3 UBIQUITIN-PROTEIN LIGASE TRIM"/>
    <property type="match status" value="1"/>
</dbReference>
<dbReference type="PROSITE" id="PS50089">
    <property type="entry name" value="ZF_RING_2"/>
    <property type="match status" value="1"/>
</dbReference>
<evidence type="ECO:0000256" key="4">
    <source>
        <dbReference type="PROSITE-ProRule" id="PRU00024"/>
    </source>
</evidence>
<evidence type="ECO:0000259" key="8">
    <source>
        <dbReference type="PROSITE" id="PS50188"/>
    </source>
</evidence>
<keyword evidence="5" id="KW-0175">Coiled coil</keyword>
<dbReference type="Gene3D" id="2.60.120.920">
    <property type="match status" value="1"/>
</dbReference>
<dbReference type="SUPFAM" id="SSF57845">
    <property type="entry name" value="B-box zinc-binding domain"/>
    <property type="match status" value="1"/>
</dbReference>
<feature type="coiled-coil region" evidence="5">
    <location>
        <begin position="180"/>
        <end position="207"/>
    </location>
</feature>
<evidence type="ECO:0000256" key="1">
    <source>
        <dbReference type="ARBA" id="ARBA00022723"/>
    </source>
</evidence>
<dbReference type="InterPro" id="IPR050143">
    <property type="entry name" value="TRIM/RBCC"/>
</dbReference>
<dbReference type="GeneTree" id="ENSGT00940000158668"/>
<evidence type="ECO:0000313" key="9">
    <source>
        <dbReference type="Ensembl" id="ENSTMTP00000010013.1"/>
    </source>
</evidence>
<dbReference type="InterPro" id="IPR017907">
    <property type="entry name" value="Znf_RING_CS"/>
</dbReference>
<name>A0A674IPE6_9SAUR</name>
<dbReference type="SMART" id="SM00589">
    <property type="entry name" value="PRY"/>
    <property type="match status" value="1"/>
</dbReference>
<dbReference type="PROSITE" id="PS00518">
    <property type="entry name" value="ZF_RING_1"/>
    <property type="match status" value="1"/>
</dbReference>
<evidence type="ECO:0000259" key="6">
    <source>
        <dbReference type="PROSITE" id="PS50089"/>
    </source>
</evidence>
<dbReference type="InterPro" id="IPR001870">
    <property type="entry name" value="B30.2/SPRY"/>
</dbReference>
<evidence type="ECO:0000259" key="7">
    <source>
        <dbReference type="PROSITE" id="PS50119"/>
    </source>
</evidence>
<dbReference type="InterPro" id="IPR013320">
    <property type="entry name" value="ConA-like_dom_sf"/>
</dbReference>
<dbReference type="Gene3D" id="3.30.40.10">
    <property type="entry name" value="Zinc/RING finger domain, C3HC4 (zinc finger)"/>
    <property type="match status" value="1"/>
</dbReference>
<proteinExistence type="predicted"/>
<dbReference type="Pfam" id="PF00643">
    <property type="entry name" value="zf-B_box"/>
    <property type="match status" value="1"/>
</dbReference>
<dbReference type="PROSITE" id="PS50119">
    <property type="entry name" value="ZF_BBOX"/>
    <property type="match status" value="1"/>
</dbReference>
<dbReference type="InterPro" id="IPR000315">
    <property type="entry name" value="Znf_B-box"/>
</dbReference>
<dbReference type="InterPro" id="IPR013083">
    <property type="entry name" value="Znf_RING/FYVE/PHD"/>
</dbReference>
<dbReference type="Proteomes" id="UP000472274">
    <property type="component" value="Unplaced"/>
</dbReference>
<feature type="domain" description="RING-type" evidence="6">
    <location>
        <begin position="16"/>
        <end position="59"/>
    </location>
</feature>
<evidence type="ECO:0000256" key="5">
    <source>
        <dbReference type="SAM" id="Coils"/>
    </source>
</evidence>
<dbReference type="InterPro" id="IPR003879">
    <property type="entry name" value="Butyrophylin_SPRY"/>
</dbReference>
<dbReference type="Pfam" id="PF13765">
    <property type="entry name" value="PRY"/>
    <property type="match status" value="1"/>
</dbReference>
<protein>
    <submittedName>
        <fullName evidence="9">Uncharacterized protein</fullName>
    </submittedName>
</protein>
<dbReference type="SMART" id="SM00336">
    <property type="entry name" value="BBOX"/>
    <property type="match status" value="1"/>
</dbReference>
<reference evidence="9" key="1">
    <citation type="submission" date="2025-08" db="UniProtKB">
        <authorList>
            <consortium name="Ensembl"/>
        </authorList>
    </citation>
    <scope>IDENTIFICATION</scope>
</reference>
<keyword evidence="10" id="KW-1185">Reference proteome</keyword>
<dbReference type="CDD" id="cd12888">
    <property type="entry name" value="SPRY_PRY_TRIM7_like"/>
    <property type="match status" value="1"/>
</dbReference>
<keyword evidence="1" id="KW-0479">Metal-binding</keyword>
<dbReference type="SUPFAM" id="SSF57850">
    <property type="entry name" value="RING/U-box"/>
    <property type="match status" value="1"/>
</dbReference>
<dbReference type="InterPro" id="IPR043136">
    <property type="entry name" value="B30.2/SPRY_sf"/>
</dbReference>
<dbReference type="SMART" id="SM00184">
    <property type="entry name" value="RING"/>
    <property type="match status" value="1"/>
</dbReference>
<reference evidence="9" key="2">
    <citation type="submission" date="2025-09" db="UniProtKB">
        <authorList>
            <consortium name="Ensembl"/>
        </authorList>
    </citation>
    <scope>IDENTIFICATION</scope>
</reference>
<accession>A0A674IPE6</accession>
<dbReference type="CDD" id="cd19795">
    <property type="entry name" value="Bbox2_TRIM68_C-IV"/>
    <property type="match status" value="1"/>
</dbReference>
<feature type="domain" description="B box-type" evidence="7">
    <location>
        <begin position="88"/>
        <end position="129"/>
    </location>
</feature>
<organism evidence="9 10">
    <name type="scientific">Terrapene triunguis</name>
    <name type="common">Three-toed box turtle</name>
    <dbReference type="NCBI Taxonomy" id="2587831"/>
    <lineage>
        <taxon>Eukaryota</taxon>
        <taxon>Metazoa</taxon>
        <taxon>Chordata</taxon>
        <taxon>Craniata</taxon>
        <taxon>Vertebrata</taxon>
        <taxon>Euteleostomi</taxon>
        <taxon>Archelosauria</taxon>
        <taxon>Testudinata</taxon>
        <taxon>Testudines</taxon>
        <taxon>Cryptodira</taxon>
        <taxon>Durocryptodira</taxon>
        <taxon>Testudinoidea</taxon>
        <taxon>Emydidae</taxon>
        <taxon>Terrapene</taxon>
    </lineage>
</organism>
<dbReference type="InterPro" id="IPR001841">
    <property type="entry name" value="Znf_RING"/>
</dbReference>
<evidence type="ECO:0000313" key="10">
    <source>
        <dbReference type="Proteomes" id="UP000472274"/>
    </source>
</evidence>
<dbReference type="SMART" id="SM00449">
    <property type="entry name" value="SPRY"/>
    <property type="match status" value="1"/>
</dbReference>
<dbReference type="Ensembl" id="ENSTMTT00000010351.1">
    <property type="protein sequence ID" value="ENSTMTP00000010013.1"/>
    <property type="gene ID" value="ENSTMTG00000007275.1"/>
</dbReference>
<dbReference type="CDD" id="cd16598">
    <property type="entry name" value="RING-HC_TRIM26_C-IV"/>
    <property type="match status" value="1"/>
</dbReference>
<dbReference type="InterPro" id="IPR003877">
    <property type="entry name" value="SPRY_dom"/>
</dbReference>
<dbReference type="InParanoid" id="A0A674IPE6"/>
<dbReference type="Pfam" id="PF15227">
    <property type="entry name" value="zf-C3HC4_4"/>
    <property type="match status" value="1"/>
</dbReference>
<dbReference type="PROSITE" id="PS50188">
    <property type="entry name" value="B302_SPRY"/>
    <property type="match status" value="1"/>
</dbReference>
<keyword evidence="3" id="KW-0862">Zinc</keyword>
<sequence length="453" mass="51118">MASAAPVQGIQEETKCPICLEYLTDPVTMDCGHNFCQGCISNYCDKWEEYGPLECPVCRHRIRKGNLRHNWQLGNIVGKIRQLELNPSKENLCETHQEKLDLFCEEDGEAVCVACWRSPQHRSHRVLLMEEAAQKYKVGNTLTSQVGGAEGKGQALICGACWWKMEDERQKIVSVFKQLRQFLEDQERLLLAQLEKLDKAIRKSQDENATSMSKEIPRLSELIDEMEETCQQPASKFLQVRLNPSQGSRTVASSTRLLGNVRNGSSLPQGRALPLMLRFSLSPVNVTLDPDTAHPELIVSEDWKSARWGFTEEDLPDNPERFDILPCVLGCEGFTSGRHCWEVEVGGGRFWAVGVARESVRRKGWISRSPEGGIWAVERCGDQYQALTSPETPLPLSQAPSRIRVSLDCERGQVTFFDAENQGPIFTFPPASFTGEKSLPWLQVGRSRLRLWP</sequence>
<dbReference type="FunFam" id="2.60.120.920:FF:000004">
    <property type="entry name" value="Butyrophilin subfamily 1 member A1"/>
    <property type="match status" value="1"/>
</dbReference>
<dbReference type="InterPro" id="IPR006574">
    <property type="entry name" value="PRY"/>
</dbReference>
<dbReference type="SUPFAM" id="SSF49899">
    <property type="entry name" value="Concanavalin A-like lectins/glucanases"/>
    <property type="match status" value="1"/>
</dbReference>
<dbReference type="PRINTS" id="PR01407">
    <property type="entry name" value="BUTYPHLNCDUF"/>
</dbReference>
<dbReference type="Pfam" id="PF00622">
    <property type="entry name" value="SPRY"/>
    <property type="match status" value="1"/>
</dbReference>
<evidence type="ECO:0000256" key="3">
    <source>
        <dbReference type="ARBA" id="ARBA00022833"/>
    </source>
</evidence>
<dbReference type="GO" id="GO:0008270">
    <property type="term" value="F:zinc ion binding"/>
    <property type="evidence" value="ECO:0007669"/>
    <property type="project" value="UniProtKB-KW"/>
</dbReference>
<dbReference type="AlphaFoldDB" id="A0A674IPE6"/>